<gene>
    <name evidence="2" type="ORF">ENU30_04215</name>
</gene>
<evidence type="ECO:0000256" key="1">
    <source>
        <dbReference type="SAM" id="Phobius"/>
    </source>
</evidence>
<feature type="transmembrane region" description="Helical" evidence="1">
    <location>
        <begin position="9"/>
        <end position="30"/>
    </location>
</feature>
<dbReference type="AlphaFoldDB" id="A0A7J3JQ56"/>
<name>A0A7J3JQ56_9CREN</name>
<keyword evidence="1" id="KW-0472">Membrane</keyword>
<keyword evidence="1" id="KW-1133">Transmembrane helix</keyword>
<keyword evidence="1" id="KW-0812">Transmembrane</keyword>
<dbReference type="EMBL" id="DTBZ01000081">
    <property type="protein sequence ID" value="HGQ18162.1"/>
    <property type="molecule type" value="Genomic_DNA"/>
</dbReference>
<organism evidence="2">
    <name type="scientific">Ignisphaera aggregans</name>
    <dbReference type="NCBI Taxonomy" id="334771"/>
    <lineage>
        <taxon>Archaea</taxon>
        <taxon>Thermoproteota</taxon>
        <taxon>Thermoprotei</taxon>
        <taxon>Desulfurococcales</taxon>
        <taxon>Desulfurococcaceae</taxon>
        <taxon>Ignisphaera</taxon>
    </lineage>
</organism>
<proteinExistence type="predicted"/>
<protein>
    <submittedName>
        <fullName evidence="2">Uncharacterized protein</fullName>
    </submittedName>
</protein>
<accession>A0A7J3JQ56</accession>
<comment type="caution">
    <text evidence="2">The sequence shown here is derived from an EMBL/GenBank/DDBJ whole genome shotgun (WGS) entry which is preliminary data.</text>
</comment>
<sequence>MNRKIAENILLLIALVLSLALIAYTIFHAITRGNWQRLEEEIVYTMYIALLFVIFIGMGLGCSEELWM</sequence>
<evidence type="ECO:0000313" key="2">
    <source>
        <dbReference type="EMBL" id="HGQ18162.1"/>
    </source>
</evidence>
<feature type="transmembrane region" description="Helical" evidence="1">
    <location>
        <begin position="42"/>
        <end position="62"/>
    </location>
</feature>
<reference evidence="2" key="1">
    <citation type="journal article" date="2020" name="mSystems">
        <title>Genome- and Community-Level Interaction Insights into Carbon Utilization and Element Cycling Functions of Hydrothermarchaeota in Hydrothermal Sediment.</title>
        <authorList>
            <person name="Zhou Z."/>
            <person name="Liu Y."/>
            <person name="Xu W."/>
            <person name="Pan J."/>
            <person name="Luo Z.H."/>
            <person name="Li M."/>
        </authorList>
    </citation>
    <scope>NUCLEOTIDE SEQUENCE [LARGE SCALE GENOMIC DNA]</scope>
    <source>
        <strain evidence="2">SpSt-657</strain>
    </source>
</reference>